<evidence type="ECO:0000259" key="1">
    <source>
        <dbReference type="SMART" id="SM00256"/>
    </source>
</evidence>
<name>A0A9Q0G9U4_9ROSI</name>
<dbReference type="Proteomes" id="UP001141552">
    <property type="component" value="Unassembled WGS sequence"/>
</dbReference>
<feature type="domain" description="F-box" evidence="1">
    <location>
        <begin position="426"/>
        <end position="462"/>
    </location>
</feature>
<protein>
    <recommendedName>
        <fullName evidence="1">F-box domain-containing protein</fullName>
    </recommendedName>
</protein>
<evidence type="ECO:0000313" key="2">
    <source>
        <dbReference type="EMBL" id="KAJ4846274.1"/>
    </source>
</evidence>
<keyword evidence="3" id="KW-1185">Reference proteome</keyword>
<dbReference type="SMART" id="SM00256">
    <property type="entry name" value="FBOX"/>
    <property type="match status" value="2"/>
</dbReference>
<feature type="non-terminal residue" evidence="2">
    <location>
        <position position="1"/>
    </location>
</feature>
<comment type="caution">
    <text evidence="2">The sequence shown here is derived from an EMBL/GenBank/DDBJ whole genome shotgun (WGS) entry which is preliminary data.</text>
</comment>
<dbReference type="InterPro" id="IPR044809">
    <property type="entry name" value="AUF1-like"/>
</dbReference>
<reference evidence="2" key="2">
    <citation type="journal article" date="2023" name="Plants (Basel)">
        <title>Annotation of the Turnera subulata (Passifloraceae) Draft Genome Reveals the S-Locus Evolved after the Divergence of Turneroideae from Passifloroideae in a Stepwise Manner.</title>
        <authorList>
            <person name="Henning P.M."/>
            <person name="Roalson E.H."/>
            <person name="Mir W."/>
            <person name="McCubbin A.G."/>
            <person name="Shore J.S."/>
        </authorList>
    </citation>
    <scope>NUCLEOTIDE SEQUENCE</scope>
    <source>
        <strain evidence="2">F60SS</strain>
    </source>
</reference>
<organism evidence="2 3">
    <name type="scientific">Turnera subulata</name>
    <dbReference type="NCBI Taxonomy" id="218843"/>
    <lineage>
        <taxon>Eukaryota</taxon>
        <taxon>Viridiplantae</taxon>
        <taxon>Streptophyta</taxon>
        <taxon>Embryophyta</taxon>
        <taxon>Tracheophyta</taxon>
        <taxon>Spermatophyta</taxon>
        <taxon>Magnoliopsida</taxon>
        <taxon>eudicotyledons</taxon>
        <taxon>Gunneridae</taxon>
        <taxon>Pentapetalae</taxon>
        <taxon>rosids</taxon>
        <taxon>fabids</taxon>
        <taxon>Malpighiales</taxon>
        <taxon>Passifloraceae</taxon>
        <taxon>Turnera</taxon>
    </lineage>
</organism>
<dbReference type="InterPro" id="IPR036047">
    <property type="entry name" value="F-box-like_dom_sf"/>
</dbReference>
<reference evidence="2" key="1">
    <citation type="submission" date="2022-02" db="EMBL/GenBank/DDBJ databases">
        <authorList>
            <person name="Henning P.M."/>
            <person name="McCubbin A.G."/>
            <person name="Shore J.S."/>
        </authorList>
    </citation>
    <scope>NUCLEOTIDE SEQUENCE</scope>
    <source>
        <strain evidence="2">F60SS</strain>
        <tissue evidence="2">Leaves</tissue>
    </source>
</reference>
<dbReference type="OrthoDB" id="2242903at2759"/>
<dbReference type="SUPFAM" id="SSF52047">
    <property type="entry name" value="RNI-like"/>
    <property type="match status" value="1"/>
</dbReference>
<dbReference type="SUPFAM" id="SSF81383">
    <property type="entry name" value="F-box domain"/>
    <property type="match status" value="1"/>
</dbReference>
<dbReference type="InterPro" id="IPR001810">
    <property type="entry name" value="F-box_dom"/>
</dbReference>
<sequence length="826" mass="93422">MINAREISFNLCAFASSVPTEASQTRASNIIKLFLITHFAPMDDLPPPVILEILRRLEDSADVARCRVVSKNFNALADELRYINLTCTASWYHRSRSALTRAETMPFKTVFKNLVGNSRALESVSVGVADRLGGLAFMYDAEDYCYDLYLTDLRFVKEWLPLVCEELKELKVNDFWFQARWRKTEFLGQHLQKLEVKNAWLSVTGLNPMPMLTSLTLEFVRLDDEDLKVALNGPNSLTIFAPELLKLDLYCIRPSTLVIETPLLSDFYLSLEKADLFKVKEFLHLKTLRLESANLCSLIRSFPCGLSINRLTVDSVKCFGPVDMKLLSLEALFDIFPNMSSLTLRSGAWSETETCFLSRSVQSEVVMKGLKEICAQLVIHDVNVTLSFIFRILDVCSNLLDVAFLIHQEVDPEVARKLISCCSNNCPKILRRLDDSAELARCRLVSKTFNALSHEVRSINLVCTMQRYLKSRSPLEIPRPQSFKALFTNLARNCHVVESISIGVDKLLCELSFEQERYSNNDLHLTDEGFVNQWLPKVKYAWLTVETLNPMPSLTTLTLEYVTLDDENLSMINLCFPCLQVLNFIGVGPLKEPKIHLLRLQTCRWTVSNAANSLTISSPNLVKLELKCVNPRSVVLETPLLSDFCLSIQKANELGVKELVRLKNLSLESANLCSLIDSFPHGPAIKTLKLDSFKCAGSVDKTILSLEVLFHVFPNLSYLRLQGGAWREAETHFLVNGFQRHIQMEGLKEITAQLVIQDVDLTLLFISSVLDKCTNLSAIGLLLHLDVEHNVARNLISGCTALRPSVRWKWGMWKEGTSDTWVSGFL</sequence>
<gene>
    <name evidence="2" type="ORF">Tsubulata_008791</name>
</gene>
<dbReference type="Pfam" id="PF12937">
    <property type="entry name" value="F-box-like"/>
    <property type="match status" value="1"/>
</dbReference>
<dbReference type="AlphaFoldDB" id="A0A9Q0G9U4"/>
<feature type="domain" description="F-box" evidence="1">
    <location>
        <begin position="45"/>
        <end position="86"/>
    </location>
</feature>
<dbReference type="PANTHER" id="PTHR31215">
    <property type="entry name" value="OS05G0510400 PROTEIN-RELATED"/>
    <property type="match status" value="1"/>
</dbReference>
<proteinExistence type="predicted"/>
<dbReference type="EMBL" id="JAKUCV010001458">
    <property type="protein sequence ID" value="KAJ4846274.1"/>
    <property type="molecule type" value="Genomic_DNA"/>
</dbReference>
<evidence type="ECO:0000313" key="3">
    <source>
        <dbReference type="Proteomes" id="UP001141552"/>
    </source>
</evidence>
<accession>A0A9Q0G9U4</accession>